<evidence type="ECO:0000313" key="5">
    <source>
        <dbReference type="EMBL" id="TIB78328.1"/>
    </source>
</evidence>
<evidence type="ECO:0000256" key="3">
    <source>
        <dbReference type="ARBA" id="ARBA00025724"/>
    </source>
</evidence>
<dbReference type="InterPro" id="IPR005574">
    <property type="entry name" value="Rpb4/RPC9"/>
</dbReference>
<comment type="caution">
    <text evidence="7">The sequence shown here is derived from an EMBL/GenBank/DDBJ whole genome shotgun (WGS) entry which is preliminary data.</text>
</comment>
<dbReference type="EMBL" id="SPRC01000027">
    <property type="protein sequence ID" value="TIB78328.1"/>
    <property type="molecule type" value="Genomic_DNA"/>
</dbReference>
<evidence type="ECO:0000313" key="8">
    <source>
        <dbReference type="EMBL" id="TIC59945.1"/>
    </source>
</evidence>
<evidence type="ECO:0000313" key="9">
    <source>
        <dbReference type="EMBL" id="TIC63115.1"/>
    </source>
</evidence>
<sequence length="146" mass="16196">MTTSGRYLRRGAADDEDASKLKLGAEFNDMGCLTISEVKHLLDGRAGEADTPVFKKTSEYVNTFTVFGSKESAISVREALKKDEKMTQFEQAQIGNLVPGDVEEAKSLIPRCLGDINANALYSLYEHDEMTVQTILDELDALRKMQ</sequence>
<comment type="subcellular location">
    <subcellularLocation>
        <location evidence="1">Nucleus</location>
    </subcellularLocation>
</comment>
<keyword evidence="2" id="KW-0539">Nucleus</keyword>
<dbReference type="SMART" id="SM00657">
    <property type="entry name" value="RPOL4c"/>
    <property type="match status" value="1"/>
</dbReference>
<organism evidence="7 11">
    <name type="scientific">Wallemia mellicola</name>
    <dbReference type="NCBI Taxonomy" id="1708541"/>
    <lineage>
        <taxon>Eukaryota</taxon>
        <taxon>Fungi</taxon>
        <taxon>Dikarya</taxon>
        <taxon>Basidiomycota</taxon>
        <taxon>Wallemiomycotina</taxon>
        <taxon>Wallemiomycetes</taxon>
        <taxon>Wallemiales</taxon>
        <taxon>Wallemiaceae</taxon>
        <taxon>Wallemia</taxon>
    </lineage>
</organism>
<evidence type="ECO:0000313" key="6">
    <source>
        <dbReference type="EMBL" id="TIB98197.1"/>
    </source>
</evidence>
<dbReference type="AlphaFoldDB" id="A0A4T0S160"/>
<dbReference type="EMBL" id="SPRO01000020">
    <property type="protein sequence ID" value="TIC30223.1"/>
    <property type="molecule type" value="Genomic_DNA"/>
</dbReference>
<protein>
    <recommendedName>
        <fullName evidence="4">RNA polymerase Rpb4/RPC9 core domain-containing protein</fullName>
    </recommendedName>
</protein>
<evidence type="ECO:0000313" key="13">
    <source>
        <dbReference type="Proteomes" id="UP000309601"/>
    </source>
</evidence>
<dbReference type="PANTHER" id="PTHR21297">
    <property type="entry name" value="DNA-DIRECTED RNA POLYMERASE II"/>
    <property type="match status" value="1"/>
</dbReference>
<dbReference type="GO" id="GO:0006352">
    <property type="term" value="P:DNA-templated transcription initiation"/>
    <property type="evidence" value="ECO:0007669"/>
    <property type="project" value="InterPro"/>
</dbReference>
<dbReference type="GO" id="GO:0030880">
    <property type="term" value="C:RNA polymerase complex"/>
    <property type="evidence" value="ECO:0007669"/>
    <property type="project" value="InterPro"/>
</dbReference>
<dbReference type="SUPFAM" id="SSF47819">
    <property type="entry name" value="HRDC-like"/>
    <property type="match status" value="1"/>
</dbReference>
<dbReference type="EMBL" id="SPRV01000052">
    <property type="protein sequence ID" value="TIC59945.1"/>
    <property type="molecule type" value="Genomic_DNA"/>
</dbReference>
<dbReference type="OrthoDB" id="2186918at2759"/>
<dbReference type="InterPro" id="IPR010997">
    <property type="entry name" value="HRDC-like_sf"/>
</dbReference>
<proteinExistence type="inferred from homology"/>
<dbReference type="Proteomes" id="UP000309601">
    <property type="component" value="Unassembled WGS sequence"/>
</dbReference>
<evidence type="ECO:0000256" key="1">
    <source>
        <dbReference type="ARBA" id="ARBA00004123"/>
    </source>
</evidence>
<reference evidence="10 11" key="1">
    <citation type="submission" date="2019-03" db="EMBL/GenBank/DDBJ databases">
        <title>Sequencing 25 genomes of Wallemia mellicola.</title>
        <authorList>
            <person name="Gostincar C."/>
        </authorList>
    </citation>
    <scope>NUCLEOTIDE SEQUENCE [LARGE SCALE GENOMIC DNA]</scope>
    <source>
        <strain evidence="6 12">EXF-1262</strain>
        <strain evidence="9 13">EXF-1274</strain>
        <strain evidence="8 10">EXF-1277</strain>
        <strain evidence="5 14">EXF-6152</strain>
        <strain evidence="7 11">EXF-8738</strain>
    </source>
</reference>
<feature type="domain" description="RNA polymerase Rpb4/RPC9 core" evidence="4">
    <location>
        <begin position="25"/>
        <end position="146"/>
    </location>
</feature>
<evidence type="ECO:0000256" key="2">
    <source>
        <dbReference type="ARBA" id="ARBA00023242"/>
    </source>
</evidence>
<dbReference type="Proteomes" id="UP000305362">
    <property type="component" value="Unassembled WGS sequence"/>
</dbReference>
<comment type="similarity">
    <text evidence="3">Belongs to the eukaryotic RPB4 RNA polymerase subunit family.</text>
</comment>
<dbReference type="Proteomes" id="UP000310685">
    <property type="component" value="Unassembled WGS sequence"/>
</dbReference>
<dbReference type="Gene3D" id="1.20.1250.40">
    <property type="match status" value="1"/>
</dbReference>
<accession>A0A4T0S160</accession>
<evidence type="ECO:0000313" key="11">
    <source>
        <dbReference type="Proteomes" id="UP000305647"/>
    </source>
</evidence>
<dbReference type="GO" id="GO:0005634">
    <property type="term" value="C:nucleus"/>
    <property type="evidence" value="ECO:0007669"/>
    <property type="project" value="UniProtKB-SubCell"/>
</dbReference>
<dbReference type="GO" id="GO:0000166">
    <property type="term" value="F:nucleotide binding"/>
    <property type="evidence" value="ECO:0007669"/>
    <property type="project" value="InterPro"/>
</dbReference>
<evidence type="ECO:0000313" key="12">
    <source>
        <dbReference type="Proteomes" id="UP000307169"/>
    </source>
</evidence>
<dbReference type="Proteomes" id="UP000307169">
    <property type="component" value="Unassembled WGS sequence"/>
</dbReference>
<evidence type="ECO:0000313" key="7">
    <source>
        <dbReference type="EMBL" id="TIC30223.1"/>
    </source>
</evidence>
<dbReference type="EMBL" id="SPRW01000039">
    <property type="protein sequence ID" value="TIC63115.1"/>
    <property type="molecule type" value="Genomic_DNA"/>
</dbReference>
<evidence type="ECO:0000259" key="4">
    <source>
        <dbReference type="SMART" id="SM00657"/>
    </source>
</evidence>
<name>A0A4T0S160_9BASI</name>
<gene>
    <name evidence="9" type="ORF">E3Q02_03198</name>
    <name evidence="8" type="ORF">E3Q03_03596</name>
    <name evidence="7" type="ORF">E3Q10_02218</name>
    <name evidence="6" type="ORF">E3Q17_03086</name>
    <name evidence="5" type="ORF">E3Q22_02682</name>
</gene>
<dbReference type="InterPro" id="IPR038324">
    <property type="entry name" value="Rpb4/RPC9_sf"/>
</dbReference>
<dbReference type="Proteomes" id="UP000305647">
    <property type="component" value="Unassembled WGS sequence"/>
</dbReference>
<dbReference type="EMBL" id="SPRH01000040">
    <property type="protein sequence ID" value="TIB98197.1"/>
    <property type="molecule type" value="Genomic_DNA"/>
</dbReference>
<evidence type="ECO:0000313" key="14">
    <source>
        <dbReference type="Proteomes" id="UP000310685"/>
    </source>
</evidence>
<dbReference type="InterPro" id="IPR045222">
    <property type="entry name" value="Rpb4-like"/>
</dbReference>
<dbReference type="InterPro" id="IPR006590">
    <property type="entry name" value="RNA_pol_Rpb4/RPC9_core"/>
</dbReference>
<dbReference type="Pfam" id="PF03874">
    <property type="entry name" value="RNA_pol_Rpb4"/>
    <property type="match status" value="1"/>
</dbReference>
<evidence type="ECO:0000313" key="10">
    <source>
        <dbReference type="Proteomes" id="UP000305362"/>
    </source>
</evidence>